<proteinExistence type="inferred from homology"/>
<dbReference type="SUPFAM" id="SSF160240">
    <property type="entry name" value="Cation efflux protein cytoplasmic domain-like"/>
    <property type="match status" value="1"/>
</dbReference>
<keyword evidence="8" id="KW-0472">Membrane</keyword>
<dbReference type="Gene3D" id="1.20.1510.10">
    <property type="entry name" value="Cation efflux protein transmembrane domain"/>
    <property type="match status" value="1"/>
</dbReference>
<evidence type="ECO:0000256" key="2">
    <source>
        <dbReference type="ARBA" id="ARBA00008873"/>
    </source>
</evidence>
<keyword evidence="5" id="KW-0862">Zinc</keyword>
<keyword evidence="7" id="KW-0406">Ion transport</keyword>
<evidence type="ECO:0000259" key="9">
    <source>
        <dbReference type="Pfam" id="PF01545"/>
    </source>
</evidence>
<accession>A0A6I3S5W2</accession>
<dbReference type="PANTHER" id="PTHR11562">
    <property type="entry name" value="CATION EFFLUX PROTEIN/ ZINC TRANSPORTER"/>
    <property type="match status" value="1"/>
</dbReference>
<comment type="subcellular location">
    <subcellularLocation>
        <location evidence="1">Membrane</location>
        <topology evidence="1">Multi-pass membrane protein</topology>
    </subcellularLocation>
</comment>
<evidence type="ECO:0000259" key="10">
    <source>
        <dbReference type="Pfam" id="PF16916"/>
    </source>
</evidence>
<dbReference type="Proteomes" id="UP000462362">
    <property type="component" value="Unassembled WGS sequence"/>
</dbReference>
<dbReference type="InterPro" id="IPR058533">
    <property type="entry name" value="Cation_efflux_TM"/>
</dbReference>
<keyword evidence="5" id="KW-0864">Zinc transport</keyword>
<sequence length="317" mass="34200">MKEVIESTNLEKQLTRHHEGDSDYTHQGTGSSKKVLIAAVCLTLGYAVIEVIGGFLSNSLALLSDAGHMVTDSASLFFALLANVLAGRPASGKYSFGFAKLEVLAALLNALAMFAVVLWIVVEAVERFSSPEPVNGSSVFLVATLGLLINIAVAWTLSRDQKSINTRAALLHVMGDLLGSVAAITAGIVIYFGGPVIVDPILSIFVSALILHSSWGVVKTSVHLLLDGVPDNIPYQEVGSTLEAIPGVYAVHDLHIWDMTANEAALSSHIVLERMDEWPQVLEKAREVLEKKYGISHITLQPEPVEEMKKRFMCIGE</sequence>
<dbReference type="GO" id="GO:0005886">
    <property type="term" value="C:plasma membrane"/>
    <property type="evidence" value="ECO:0007669"/>
    <property type="project" value="TreeGrafter"/>
</dbReference>
<dbReference type="NCBIfam" id="TIGR01297">
    <property type="entry name" value="CDF"/>
    <property type="match status" value="1"/>
</dbReference>
<dbReference type="InterPro" id="IPR036837">
    <property type="entry name" value="Cation_efflux_CTD_sf"/>
</dbReference>
<dbReference type="PANTHER" id="PTHR11562:SF17">
    <property type="entry name" value="RE54080P-RELATED"/>
    <property type="match status" value="1"/>
</dbReference>
<dbReference type="RefSeq" id="WP_155165475.1">
    <property type="nucleotide sequence ID" value="NZ_CATZZG010000013.1"/>
</dbReference>
<evidence type="ECO:0000256" key="1">
    <source>
        <dbReference type="ARBA" id="ARBA00004141"/>
    </source>
</evidence>
<dbReference type="EMBL" id="WNCL01000014">
    <property type="protein sequence ID" value="MTU43191.1"/>
    <property type="molecule type" value="Genomic_DNA"/>
</dbReference>
<comment type="similarity">
    <text evidence="2">Belongs to the cation diffusion facilitator (CDF) transporter (TC 2.A.4) family. SLC30A subfamily.</text>
</comment>
<dbReference type="Pfam" id="PF01545">
    <property type="entry name" value="Cation_efflux"/>
    <property type="match status" value="1"/>
</dbReference>
<organism evidence="11 12">
    <name type="scientific">Parasutterella excrementihominis</name>
    <dbReference type="NCBI Taxonomy" id="487175"/>
    <lineage>
        <taxon>Bacteria</taxon>
        <taxon>Pseudomonadati</taxon>
        <taxon>Pseudomonadota</taxon>
        <taxon>Betaproteobacteria</taxon>
        <taxon>Burkholderiales</taxon>
        <taxon>Sutterellaceae</taxon>
        <taxon>Parasutterella</taxon>
    </lineage>
</organism>
<dbReference type="InterPro" id="IPR050681">
    <property type="entry name" value="CDF/SLC30A"/>
</dbReference>
<dbReference type="InterPro" id="IPR027469">
    <property type="entry name" value="Cation_efflux_TMD_sf"/>
</dbReference>
<evidence type="ECO:0000313" key="11">
    <source>
        <dbReference type="EMBL" id="MTU43191.1"/>
    </source>
</evidence>
<comment type="caution">
    <text evidence="11">The sequence shown here is derived from an EMBL/GenBank/DDBJ whole genome shotgun (WGS) entry which is preliminary data.</text>
</comment>
<evidence type="ECO:0000256" key="3">
    <source>
        <dbReference type="ARBA" id="ARBA00022448"/>
    </source>
</evidence>
<evidence type="ECO:0000313" key="12">
    <source>
        <dbReference type="Proteomes" id="UP000462362"/>
    </source>
</evidence>
<dbReference type="Pfam" id="PF16916">
    <property type="entry name" value="ZT_dimer"/>
    <property type="match status" value="1"/>
</dbReference>
<protein>
    <submittedName>
        <fullName evidence="11">Cation diffusion facilitator family transporter</fullName>
    </submittedName>
</protein>
<dbReference type="SUPFAM" id="SSF161111">
    <property type="entry name" value="Cation efflux protein transmembrane domain-like"/>
    <property type="match status" value="1"/>
</dbReference>
<name>A0A6I3S5W2_9BURK</name>
<reference evidence="11 12" key="1">
    <citation type="journal article" date="2019" name="Nat. Med.">
        <title>A library of human gut bacterial isolates paired with longitudinal multiomics data enables mechanistic microbiome research.</title>
        <authorList>
            <person name="Poyet M."/>
            <person name="Groussin M."/>
            <person name="Gibbons S.M."/>
            <person name="Avila-Pacheco J."/>
            <person name="Jiang X."/>
            <person name="Kearney S.M."/>
            <person name="Perrotta A.R."/>
            <person name="Berdy B."/>
            <person name="Zhao S."/>
            <person name="Lieberman T.D."/>
            <person name="Swanson P.K."/>
            <person name="Smith M."/>
            <person name="Roesemann S."/>
            <person name="Alexander J.E."/>
            <person name="Rich S.A."/>
            <person name="Livny J."/>
            <person name="Vlamakis H."/>
            <person name="Clish C."/>
            <person name="Bullock K."/>
            <person name="Deik A."/>
            <person name="Scott J."/>
            <person name="Pierce K.A."/>
            <person name="Xavier R.J."/>
            <person name="Alm E.J."/>
        </authorList>
    </citation>
    <scope>NUCLEOTIDE SEQUENCE [LARGE SCALE GENOMIC DNA]</scope>
    <source>
        <strain evidence="11 12">BIOML-A2</strain>
    </source>
</reference>
<evidence type="ECO:0000256" key="8">
    <source>
        <dbReference type="ARBA" id="ARBA00023136"/>
    </source>
</evidence>
<evidence type="ECO:0000256" key="6">
    <source>
        <dbReference type="ARBA" id="ARBA00022989"/>
    </source>
</evidence>
<dbReference type="AlphaFoldDB" id="A0A6I3S5W2"/>
<feature type="domain" description="Cation efflux protein transmembrane" evidence="9">
    <location>
        <begin position="36"/>
        <end position="226"/>
    </location>
</feature>
<feature type="domain" description="Cation efflux protein cytoplasmic" evidence="10">
    <location>
        <begin position="230"/>
        <end position="304"/>
    </location>
</feature>
<keyword evidence="6" id="KW-1133">Transmembrane helix</keyword>
<evidence type="ECO:0000256" key="7">
    <source>
        <dbReference type="ARBA" id="ARBA00023065"/>
    </source>
</evidence>
<dbReference type="GO" id="GO:0005385">
    <property type="term" value="F:zinc ion transmembrane transporter activity"/>
    <property type="evidence" value="ECO:0007669"/>
    <property type="project" value="TreeGrafter"/>
</dbReference>
<keyword evidence="4" id="KW-0812">Transmembrane</keyword>
<evidence type="ECO:0000256" key="5">
    <source>
        <dbReference type="ARBA" id="ARBA00022906"/>
    </source>
</evidence>
<evidence type="ECO:0000256" key="4">
    <source>
        <dbReference type="ARBA" id="ARBA00022692"/>
    </source>
</evidence>
<dbReference type="InterPro" id="IPR027470">
    <property type="entry name" value="Cation_efflux_CTD"/>
</dbReference>
<keyword evidence="3" id="KW-0813">Transport</keyword>
<dbReference type="InterPro" id="IPR002524">
    <property type="entry name" value="Cation_efflux"/>
</dbReference>
<gene>
    <name evidence="11" type="ORF">GMD42_06060</name>
</gene>